<organism evidence="7 8">
    <name type="scientific">Plasmodium falciparum Tanzania</name>
    <name type="common">2000708</name>
    <dbReference type="NCBI Taxonomy" id="1036725"/>
    <lineage>
        <taxon>Eukaryota</taxon>
        <taxon>Sar</taxon>
        <taxon>Alveolata</taxon>
        <taxon>Apicomplexa</taxon>
        <taxon>Aconoidasida</taxon>
        <taxon>Haemosporida</taxon>
        <taxon>Plasmodiidae</taxon>
        <taxon>Plasmodium</taxon>
        <taxon>Plasmodium (Laverania)</taxon>
    </lineage>
</organism>
<gene>
    <name evidence="7" type="ORF">PFTANZ_05818</name>
</gene>
<dbReference type="AlphaFoldDB" id="A0A024VYT0"/>
<dbReference type="InterPro" id="IPR054595">
    <property type="entry name" value="DBL_C"/>
</dbReference>
<protein>
    <recommendedName>
        <fullName evidence="9">Duffy-binding-like domain-containing protein</fullName>
    </recommendedName>
</protein>
<dbReference type="GO" id="GO:0016020">
    <property type="term" value="C:membrane"/>
    <property type="evidence" value="ECO:0007669"/>
    <property type="project" value="InterPro"/>
</dbReference>
<feature type="compositionally biased region" description="Basic and acidic residues" evidence="2">
    <location>
        <begin position="925"/>
        <end position="934"/>
    </location>
</feature>
<dbReference type="OrthoDB" id="379270at2759"/>
<feature type="compositionally biased region" description="Polar residues" evidence="2">
    <location>
        <begin position="1011"/>
        <end position="1029"/>
    </location>
</feature>
<evidence type="ECO:0008006" key="9">
    <source>
        <dbReference type="Google" id="ProtNLM"/>
    </source>
</evidence>
<evidence type="ECO:0000259" key="6">
    <source>
        <dbReference type="Pfam" id="PF22672"/>
    </source>
</evidence>
<feature type="compositionally biased region" description="Polar residues" evidence="2">
    <location>
        <begin position="915"/>
        <end position="924"/>
    </location>
</feature>
<feature type="domain" description="Duffy-binding-like" evidence="6">
    <location>
        <begin position="1045"/>
        <end position="1134"/>
    </location>
</feature>
<feature type="region of interest" description="Disordered" evidence="2">
    <location>
        <begin position="1120"/>
        <end position="1141"/>
    </location>
</feature>
<dbReference type="Gene3D" id="1.20.58.1930">
    <property type="match status" value="1"/>
</dbReference>
<reference evidence="7 8" key="1">
    <citation type="submission" date="2013-02" db="EMBL/GenBank/DDBJ databases">
        <title>The Genome Annotation of Plasmodium falciparum Tanzania (2000708).</title>
        <authorList>
            <consortium name="The Broad Institute Genome Sequencing Platform"/>
            <consortium name="The Broad Institute Genome Sequencing Center for Infectious Disease"/>
            <person name="Neafsey D."/>
            <person name="Hoffman S."/>
            <person name="Volkman S."/>
            <person name="Rosenthal P."/>
            <person name="Walker B."/>
            <person name="Young S.K."/>
            <person name="Zeng Q."/>
            <person name="Gargeya S."/>
            <person name="Fitzgerald M."/>
            <person name="Haas B."/>
            <person name="Abouelleil A."/>
            <person name="Allen A.W."/>
            <person name="Alvarado L."/>
            <person name="Arachchi H.M."/>
            <person name="Berlin A.M."/>
            <person name="Chapman S.B."/>
            <person name="Gainer-Dewar J."/>
            <person name="Goldberg J."/>
            <person name="Griggs A."/>
            <person name="Gujja S."/>
            <person name="Hansen M."/>
            <person name="Howarth C."/>
            <person name="Imamovic A."/>
            <person name="Ireland A."/>
            <person name="Larimer J."/>
            <person name="McCowan C."/>
            <person name="Murphy C."/>
            <person name="Pearson M."/>
            <person name="Poon T.W."/>
            <person name="Priest M."/>
            <person name="Roberts A."/>
            <person name="Saif S."/>
            <person name="Shea T."/>
            <person name="Sisk P."/>
            <person name="Sykes S."/>
            <person name="Wortman J."/>
            <person name="Nusbaum C."/>
            <person name="Birren B."/>
        </authorList>
    </citation>
    <scope>NUCLEOTIDE SEQUENCE [LARGE SCALE GENOMIC DNA]</scope>
    <source>
        <strain evidence="8">Tanzania (2000708)</strain>
    </source>
</reference>
<dbReference type="SUPFAM" id="SSF140924">
    <property type="entry name" value="Duffy binding domain-like"/>
    <property type="match status" value="2"/>
</dbReference>
<feature type="compositionally biased region" description="Basic and acidic residues" evidence="2">
    <location>
        <begin position="996"/>
        <end position="1009"/>
    </location>
</feature>
<feature type="compositionally biased region" description="Basic and acidic residues" evidence="2">
    <location>
        <begin position="845"/>
        <end position="854"/>
    </location>
</feature>
<evidence type="ECO:0000259" key="3">
    <source>
        <dbReference type="Pfam" id="PF03011"/>
    </source>
</evidence>
<sequence>MSTPGTTGTKKTAKEVLDEFGQQVHAQMKTEDTNYIGELKGSLSQAPILGGETTGTTDPCNLKSEYTNLISGSGGGGVTARGDPCKKDTNGNDVDRFSDKQQAEYDNKKIKCSNGGACASFRRLHLCNKSMEKMDTNNNDGKAKHDLLAEVCMAANYEAESLIPYHDKYKLTYGDSQICTVLARSFADIGDIVRGKDLFLGHNQRKKKLEERLQKMFDNIKKNNENLNSLENEQVREYWWEANRETVWEAMTCSEKLDNFSYFHATCGDSTSPSMARDKCRCEKKSGTSGNVNIVPTYFDYVPQYLRWFEEWAEDFSVMDFNKAIKPCKTVSDFDSKRCNANASTEKENGKKIDIVECLIEKLRKEAKKCEENPQTCDKTSTPTSVETPSASGNTLNLVEDVDDDDDIETENTVEAPNICPTPEPERELDEGKCEAAPTAPKAPEPAEESTIQPVPEEEAPAPEVGRDKDIEDKVEVKKEKKPKVSPKPQNPFEIPLSDELLTSMASSTLAWSVGIAFTALSVLQIEFLKGDSEEKSAQDNQNSLDSEEIQHLKQIKKILDDEKQKNQEAGADGSGTGGSTDGKKKTLMDELIDYEQKIATKCIEKRKQDCKLPEDKSAARSLPPPRPASEDGNVENDEDDDGEEEEDEVEEEEEQPEPAKDTTEELPEVKKEEVKVCETVAEALKGNFETVAEALKGNLDDACTQKYGSKSHVGWKCVPTTSGGDNNTREGSESERPPRRVRSADSGKPTGSNSGAICVPPRRRRLYVGKLEQWASPSGNTVVSVQTTPAPSSNLRDDGLRNAFIQSAAIETFFLWDRYKKIKAKEEEEKEEQARQNGGFGLSGDDKDPKPEDELQNGNIPPDFLRQMFYTLADYKDILFSGSKDEKSGVKDIFSGDKEMSQRERKIKEAIQKFFQNGDSQTPSDKDPNEKREQFWKKHGKDIWQGMVCALTYKENGKTIEKDGAVYNKFFGENNTGKPGPPVTTSGTTSGKYKTQYDYEKVKLEDTSGAKPQTTSPSGDTPTLNNPKLTEFVVRPPYFRYLEEWGQNFCKERKKRLKQIKDDCKQGNKKCSGYGENCDDQLDADPSTDADLKCPRCATSCRSYKKWIERKKIEFTKQSGAYGEQKQNCKEESGGSINGF</sequence>
<feature type="compositionally biased region" description="Basic and acidic residues" evidence="2">
    <location>
        <begin position="465"/>
        <end position="479"/>
    </location>
</feature>
<feature type="domain" description="Duffy-antigen binding" evidence="4">
    <location>
        <begin position="758"/>
        <end position="967"/>
    </location>
</feature>
<dbReference type="InterPro" id="IPR004258">
    <property type="entry name" value="DBL"/>
</dbReference>
<feature type="region of interest" description="Disordered" evidence="2">
    <location>
        <begin position="973"/>
        <end position="1029"/>
    </location>
</feature>
<name>A0A024VYT0_PLAFA</name>
<feature type="region of interest" description="Disordered" evidence="2">
    <location>
        <begin position="827"/>
        <end position="861"/>
    </location>
</feature>
<feature type="domain" description="Plasmodium falciparum erythrocyte membrane protein-1 N-terminal segment" evidence="5">
    <location>
        <begin position="12"/>
        <end position="46"/>
    </location>
</feature>
<feature type="compositionally biased region" description="Basic and acidic residues" evidence="2">
    <location>
        <begin position="424"/>
        <end position="434"/>
    </location>
</feature>
<dbReference type="Proteomes" id="UP000030708">
    <property type="component" value="Unassembled WGS sequence"/>
</dbReference>
<feature type="compositionally biased region" description="Polar residues" evidence="2">
    <location>
        <begin position="373"/>
        <end position="393"/>
    </location>
</feature>
<feature type="region of interest" description="Disordered" evidence="2">
    <location>
        <begin position="915"/>
        <end position="934"/>
    </location>
</feature>
<feature type="compositionally biased region" description="Basic and acidic residues" evidence="2">
    <location>
        <begin position="728"/>
        <end position="746"/>
    </location>
</feature>
<evidence type="ECO:0000256" key="2">
    <source>
        <dbReference type="SAM" id="MobiDB-lite"/>
    </source>
</evidence>
<feature type="region of interest" description="Disordered" evidence="2">
    <location>
        <begin position="609"/>
        <end position="673"/>
    </location>
</feature>
<accession>A0A024VYT0</accession>
<feature type="domain" description="Duffy-binding-like" evidence="3">
    <location>
        <begin position="533"/>
        <end position="611"/>
    </location>
</feature>
<feature type="region of interest" description="Disordered" evidence="2">
    <location>
        <begin position="532"/>
        <end position="585"/>
    </location>
</feature>
<feature type="compositionally biased region" description="Basic and acidic residues" evidence="2">
    <location>
        <begin position="558"/>
        <end position="567"/>
    </location>
</feature>
<dbReference type="Gene3D" id="1.20.1310.20">
    <property type="entry name" value="Duffy-antigen binding domain"/>
    <property type="match status" value="2"/>
</dbReference>
<dbReference type="InterPro" id="IPR042202">
    <property type="entry name" value="Duffy-ag-bd_sf"/>
</dbReference>
<feature type="compositionally biased region" description="Basic and acidic residues" evidence="2">
    <location>
        <begin position="609"/>
        <end position="619"/>
    </location>
</feature>
<feature type="region of interest" description="Disordered" evidence="2">
    <location>
        <begin position="711"/>
        <end position="760"/>
    </location>
</feature>
<dbReference type="GO" id="GO:0046789">
    <property type="term" value="F:host cell surface receptor binding"/>
    <property type="evidence" value="ECO:0007669"/>
    <property type="project" value="InterPro"/>
</dbReference>
<evidence type="ECO:0000313" key="8">
    <source>
        <dbReference type="Proteomes" id="UP000030708"/>
    </source>
</evidence>
<evidence type="ECO:0000313" key="7">
    <source>
        <dbReference type="EMBL" id="ETW33463.1"/>
    </source>
</evidence>
<dbReference type="EMBL" id="KI926600">
    <property type="protein sequence ID" value="ETW33463.1"/>
    <property type="molecule type" value="Genomic_DNA"/>
</dbReference>
<dbReference type="InterPro" id="IPR008602">
    <property type="entry name" value="Duffy-antigen-binding"/>
</dbReference>
<dbReference type="Pfam" id="PF22672">
    <property type="entry name" value="DBL_C"/>
    <property type="match status" value="1"/>
</dbReference>
<reference evidence="7 8" key="2">
    <citation type="submission" date="2013-02" db="EMBL/GenBank/DDBJ databases">
        <title>The Genome Sequence of Plasmodium falciparum Tanzania (2000708).</title>
        <authorList>
            <consortium name="The Broad Institute Genome Sequencing Platform"/>
            <consortium name="The Broad Institute Genome Sequencing Center for Infectious Disease"/>
            <person name="Neafsey D."/>
            <person name="Cheeseman I."/>
            <person name="Volkman S."/>
            <person name="Adams J."/>
            <person name="Walker B."/>
            <person name="Young S.K."/>
            <person name="Zeng Q."/>
            <person name="Gargeya S."/>
            <person name="Fitzgerald M."/>
            <person name="Haas B."/>
            <person name="Abouelleil A."/>
            <person name="Alvarado L."/>
            <person name="Arachchi H.M."/>
            <person name="Berlin A.M."/>
            <person name="Chapman S.B."/>
            <person name="Dewar J."/>
            <person name="Goldberg J."/>
            <person name="Griggs A."/>
            <person name="Gujja S."/>
            <person name="Hansen M."/>
            <person name="Howarth C."/>
            <person name="Imamovic A."/>
            <person name="Larimer J."/>
            <person name="McCowan C."/>
            <person name="Murphy C."/>
            <person name="Neiman D."/>
            <person name="Pearson M."/>
            <person name="Priest M."/>
            <person name="Roberts A."/>
            <person name="Saif S."/>
            <person name="Shea T."/>
            <person name="Sisk P."/>
            <person name="Sykes S."/>
            <person name="Wortman J."/>
            <person name="Nusbaum C."/>
            <person name="Birren B."/>
        </authorList>
    </citation>
    <scope>NUCLEOTIDE SEQUENCE [LARGE SCALE GENOMIC DNA]</scope>
    <source>
        <strain evidence="8">Tanzania (2000708)</strain>
    </source>
</reference>
<feature type="region of interest" description="Disordered" evidence="2">
    <location>
        <begin position="370"/>
        <end position="398"/>
    </location>
</feature>
<proteinExistence type="predicted"/>
<keyword evidence="1" id="KW-0175">Coiled coil</keyword>
<feature type="compositionally biased region" description="Basic and acidic residues" evidence="2">
    <location>
        <begin position="658"/>
        <end position="673"/>
    </location>
</feature>
<dbReference type="Pfam" id="PF05424">
    <property type="entry name" value="Duffy_binding"/>
    <property type="match status" value="2"/>
</dbReference>
<feature type="non-terminal residue" evidence="7">
    <location>
        <position position="1141"/>
    </location>
</feature>
<evidence type="ECO:0000259" key="5">
    <source>
        <dbReference type="Pfam" id="PF15447"/>
    </source>
</evidence>
<feature type="domain" description="Duffy-antigen binding" evidence="4">
    <location>
        <begin position="116"/>
        <end position="307"/>
    </location>
</feature>
<feature type="compositionally biased region" description="Low complexity" evidence="2">
    <location>
        <begin position="984"/>
        <end position="995"/>
    </location>
</feature>
<feature type="region of interest" description="Disordered" evidence="2">
    <location>
        <begin position="411"/>
        <end position="495"/>
    </location>
</feature>
<dbReference type="Gene3D" id="1.20.58.830">
    <property type="match status" value="2"/>
</dbReference>
<feature type="coiled-coil region" evidence="1">
    <location>
        <begin position="206"/>
        <end position="233"/>
    </location>
</feature>
<evidence type="ECO:0000256" key="1">
    <source>
        <dbReference type="SAM" id="Coils"/>
    </source>
</evidence>
<dbReference type="Pfam" id="PF03011">
    <property type="entry name" value="PFEMP"/>
    <property type="match status" value="1"/>
</dbReference>
<feature type="compositionally biased region" description="Acidic residues" evidence="2">
    <location>
        <begin position="633"/>
        <end position="657"/>
    </location>
</feature>
<evidence type="ECO:0000259" key="4">
    <source>
        <dbReference type="Pfam" id="PF05424"/>
    </source>
</evidence>
<dbReference type="InterPro" id="IPR029210">
    <property type="entry name" value="PfEMP1_NTS"/>
</dbReference>
<dbReference type="Pfam" id="PF15447">
    <property type="entry name" value="NTS"/>
    <property type="match status" value="1"/>
</dbReference>